<dbReference type="Pfam" id="PF07238">
    <property type="entry name" value="PilZ"/>
    <property type="match status" value="1"/>
</dbReference>
<dbReference type="InterPro" id="IPR025943">
    <property type="entry name" value="Sigma_54_int_dom_ATP-bd_2"/>
</dbReference>
<dbReference type="Gene3D" id="1.10.8.60">
    <property type="match status" value="1"/>
</dbReference>
<dbReference type="PANTHER" id="PTHR32071">
    <property type="entry name" value="TRANSCRIPTIONAL REGULATORY PROTEIN"/>
    <property type="match status" value="1"/>
</dbReference>
<protein>
    <recommendedName>
        <fullName evidence="5">Sigma-54 factor interaction domain-containing protein</fullName>
    </recommendedName>
</protein>
<keyword evidence="1" id="KW-0547">Nucleotide-binding</keyword>
<dbReference type="PRINTS" id="PR01590">
    <property type="entry name" value="HTHFIS"/>
</dbReference>
<evidence type="ECO:0000259" key="5">
    <source>
        <dbReference type="PROSITE" id="PS50045"/>
    </source>
</evidence>
<dbReference type="Gene3D" id="2.40.10.220">
    <property type="entry name" value="predicted glycosyltransferase like domains"/>
    <property type="match status" value="1"/>
</dbReference>
<dbReference type="SUPFAM" id="SSF141371">
    <property type="entry name" value="PilZ domain-like"/>
    <property type="match status" value="1"/>
</dbReference>
<evidence type="ECO:0000256" key="1">
    <source>
        <dbReference type="ARBA" id="ARBA00022741"/>
    </source>
</evidence>
<evidence type="ECO:0000256" key="3">
    <source>
        <dbReference type="ARBA" id="ARBA00023015"/>
    </source>
</evidence>
<gene>
    <name evidence="6" type="ORF">ENX03_08200</name>
</gene>
<dbReference type="EMBL" id="DTMM01000170">
    <property type="protein sequence ID" value="HFT93898.1"/>
    <property type="molecule type" value="Genomic_DNA"/>
</dbReference>
<evidence type="ECO:0000256" key="4">
    <source>
        <dbReference type="ARBA" id="ARBA00023163"/>
    </source>
</evidence>
<dbReference type="PROSITE" id="PS50045">
    <property type="entry name" value="SIGMA54_INTERACT_4"/>
    <property type="match status" value="1"/>
</dbReference>
<accession>A0A7C3LYJ3</accession>
<dbReference type="CDD" id="cd00009">
    <property type="entry name" value="AAA"/>
    <property type="match status" value="1"/>
</dbReference>
<dbReference type="GO" id="GO:0043565">
    <property type="term" value="F:sequence-specific DNA binding"/>
    <property type="evidence" value="ECO:0007669"/>
    <property type="project" value="InterPro"/>
</dbReference>
<dbReference type="PANTHER" id="PTHR32071:SF113">
    <property type="entry name" value="ALGINATE BIOSYNTHESIS TRANSCRIPTIONAL REGULATORY PROTEIN ALGB"/>
    <property type="match status" value="1"/>
</dbReference>
<keyword evidence="3" id="KW-0805">Transcription regulation</keyword>
<keyword evidence="2" id="KW-0067">ATP-binding</keyword>
<organism evidence="6">
    <name type="scientific">Leptospirillum ferriphilum</name>
    <dbReference type="NCBI Taxonomy" id="178606"/>
    <lineage>
        <taxon>Bacteria</taxon>
        <taxon>Pseudomonadati</taxon>
        <taxon>Nitrospirota</taxon>
        <taxon>Nitrospiria</taxon>
        <taxon>Nitrospirales</taxon>
        <taxon>Nitrospiraceae</taxon>
        <taxon>Leptospirillum</taxon>
    </lineage>
</organism>
<dbReference type="InterPro" id="IPR002078">
    <property type="entry name" value="Sigma_54_int"/>
</dbReference>
<dbReference type="InterPro" id="IPR009057">
    <property type="entry name" value="Homeodomain-like_sf"/>
</dbReference>
<reference evidence="6" key="1">
    <citation type="journal article" date="2020" name="mSystems">
        <title>Genome- and Community-Level Interaction Insights into Carbon Utilization and Element Cycling Functions of Hydrothermarchaeota in Hydrothermal Sediment.</title>
        <authorList>
            <person name="Zhou Z."/>
            <person name="Liu Y."/>
            <person name="Xu W."/>
            <person name="Pan J."/>
            <person name="Luo Z.H."/>
            <person name="Li M."/>
        </authorList>
    </citation>
    <scope>NUCLEOTIDE SEQUENCE [LARGE SCALE GENOMIC DNA]</scope>
    <source>
        <strain evidence="6">SpSt-902</strain>
    </source>
</reference>
<dbReference type="GO" id="GO:0035438">
    <property type="term" value="F:cyclic-di-GMP binding"/>
    <property type="evidence" value="ECO:0007669"/>
    <property type="project" value="InterPro"/>
</dbReference>
<dbReference type="InterPro" id="IPR002197">
    <property type="entry name" value="HTH_Fis"/>
</dbReference>
<dbReference type="InterPro" id="IPR025662">
    <property type="entry name" value="Sigma_54_int_dom_ATP-bd_1"/>
</dbReference>
<dbReference type="InterPro" id="IPR058031">
    <property type="entry name" value="AAA_lid_NorR"/>
</dbReference>
<evidence type="ECO:0000256" key="2">
    <source>
        <dbReference type="ARBA" id="ARBA00022840"/>
    </source>
</evidence>
<dbReference type="PROSITE" id="PS00676">
    <property type="entry name" value="SIGMA54_INTERACT_2"/>
    <property type="match status" value="1"/>
</dbReference>
<dbReference type="InterPro" id="IPR003593">
    <property type="entry name" value="AAA+_ATPase"/>
</dbReference>
<dbReference type="GO" id="GO:0006355">
    <property type="term" value="P:regulation of DNA-templated transcription"/>
    <property type="evidence" value="ECO:0007669"/>
    <property type="project" value="InterPro"/>
</dbReference>
<dbReference type="AlphaFoldDB" id="A0A7C3LYJ3"/>
<proteinExistence type="predicted"/>
<dbReference type="Gene3D" id="3.40.50.300">
    <property type="entry name" value="P-loop containing nucleotide triphosphate hydrolases"/>
    <property type="match status" value="1"/>
</dbReference>
<dbReference type="Gene3D" id="1.10.10.60">
    <property type="entry name" value="Homeodomain-like"/>
    <property type="match status" value="1"/>
</dbReference>
<dbReference type="InterPro" id="IPR027417">
    <property type="entry name" value="P-loop_NTPase"/>
</dbReference>
<keyword evidence="4" id="KW-0804">Transcription</keyword>
<dbReference type="SUPFAM" id="SSF46689">
    <property type="entry name" value="Homeodomain-like"/>
    <property type="match status" value="1"/>
</dbReference>
<feature type="domain" description="Sigma-54 factor interaction" evidence="5">
    <location>
        <begin position="178"/>
        <end position="407"/>
    </location>
</feature>
<comment type="caution">
    <text evidence="6">The sequence shown here is derived from an EMBL/GenBank/DDBJ whole genome shotgun (WGS) entry which is preliminary data.</text>
</comment>
<dbReference type="FunFam" id="3.40.50.300:FF:000006">
    <property type="entry name" value="DNA-binding transcriptional regulator NtrC"/>
    <property type="match status" value="1"/>
</dbReference>
<sequence length="485" mass="53757">MFRNQQTAETVRQFERFPADTRVSFSIFQNKSAGKGILKNVSLSGGFIESSHLAPPNTWLNLKIFNDTTGPIQTAARSLRHGAEGFGLHFAWTDRHGFESLRDFLATMGQKRGTPPSSQVLPREEGSLDGPADALLRKTWASFIRNSSGSLLNTMISWCHSAFFFEAEETGDPDETFFQGSSPSISEVFRKIRIFSPTSLPVLLIGETGTGKEVFSRTIHHHSQQKDGPFIPVNCGAIPESLAESLLFGHEKGSFTGAYAQQKGYLESAAEGTLFLDEVGDLPLSLQVKLLRVLQERVFTRIGSHTEIPLTCRIVAATNKDLKEEVRKGAFRQDLFYRLEGVAITIPPLRDREEDILPLSHFLVQKISRKMGLIAKALSPEAERLIVSLPWKGNVRELGNALHRAVIVSRHIEILPEDLGIGPIPAGKETGGSLREQRERHEKNILCACLLRHGGNVGKIADELGVSRPSVYNMLKKYALELPEL</sequence>
<dbReference type="Pfam" id="PF02954">
    <property type="entry name" value="HTH_8"/>
    <property type="match status" value="1"/>
</dbReference>
<dbReference type="SUPFAM" id="SSF52540">
    <property type="entry name" value="P-loop containing nucleoside triphosphate hydrolases"/>
    <property type="match status" value="1"/>
</dbReference>
<dbReference type="Pfam" id="PF00158">
    <property type="entry name" value="Sigma54_activat"/>
    <property type="match status" value="1"/>
</dbReference>
<dbReference type="GO" id="GO:0005524">
    <property type="term" value="F:ATP binding"/>
    <property type="evidence" value="ECO:0007669"/>
    <property type="project" value="UniProtKB-KW"/>
</dbReference>
<dbReference type="InterPro" id="IPR009875">
    <property type="entry name" value="PilZ_domain"/>
</dbReference>
<dbReference type="SMART" id="SM00382">
    <property type="entry name" value="AAA"/>
    <property type="match status" value="1"/>
</dbReference>
<name>A0A7C3LYJ3_9BACT</name>
<dbReference type="Pfam" id="PF25601">
    <property type="entry name" value="AAA_lid_14"/>
    <property type="match status" value="1"/>
</dbReference>
<evidence type="ECO:0000313" key="6">
    <source>
        <dbReference type="EMBL" id="HFT93898.1"/>
    </source>
</evidence>
<dbReference type="PROSITE" id="PS00675">
    <property type="entry name" value="SIGMA54_INTERACT_1"/>
    <property type="match status" value="1"/>
</dbReference>